<protein>
    <submittedName>
        <fullName evidence="6">Xylulokinase</fullName>
    </submittedName>
</protein>
<dbReference type="GO" id="GO:0005975">
    <property type="term" value="P:carbohydrate metabolic process"/>
    <property type="evidence" value="ECO:0007669"/>
    <property type="project" value="InterPro"/>
</dbReference>
<organism evidence="6 7">
    <name type="scientific">Diaminobutyricimonas aerilata</name>
    <dbReference type="NCBI Taxonomy" id="1162967"/>
    <lineage>
        <taxon>Bacteria</taxon>
        <taxon>Bacillati</taxon>
        <taxon>Actinomycetota</taxon>
        <taxon>Actinomycetes</taxon>
        <taxon>Micrococcales</taxon>
        <taxon>Microbacteriaceae</taxon>
        <taxon>Diaminobutyricimonas</taxon>
    </lineage>
</organism>
<dbReference type="PANTHER" id="PTHR43095">
    <property type="entry name" value="SUGAR KINASE"/>
    <property type="match status" value="1"/>
</dbReference>
<dbReference type="PANTHER" id="PTHR43095:SF2">
    <property type="entry name" value="GLUCONOKINASE"/>
    <property type="match status" value="1"/>
</dbReference>
<evidence type="ECO:0000256" key="1">
    <source>
        <dbReference type="ARBA" id="ARBA00009156"/>
    </source>
</evidence>
<dbReference type="Pfam" id="PF02782">
    <property type="entry name" value="FGGY_C"/>
    <property type="match status" value="1"/>
</dbReference>
<dbReference type="Gene3D" id="3.30.420.40">
    <property type="match status" value="2"/>
</dbReference>
<dbReference type="CDD" id="cd07773">
    <property type="entry name" value="ASKHA_NBD_FGGY_FK"/>
    <property type="match status" value="1"/>
</dbReference>
<dbReference type="GO" id="GO:0016301">
    <property type="term" value="F:kinase activity"/>
    <property type="evidence" value="ECO:0007669"/>
    <property type="project" value="UniProtKB-KW"/>
</dbReference>
<keyword evidence="3 6" id="KW-0418">Kinase</keyword>
<feature type="domain" description="Carbohydrate kinase FGGY N-terminal" evidence="4">
    <location>
        <begin position="73"/>
        <end position="220"/>
    </location>
</feature>
<keyword evidence="7" id="KW-1185">Reference proteome</keyword>
<dbReference type="InterPro" id="IPR018484">
    <property type="entry name" value="FGGY_N"/>
</dbReference>
<gene>
    <name evidence="6" type="ORF">CLV46_2444</name>
</gene>
<sequence length="480" mass="49100">MFDNEHNGSVSGATPTADAVLALGIDVGSTNTKVALVAIDDTVRELDVRSVATPADADGVGDAVRGLVDTLTAGRSVAAIGIASMAETGVALDASNVPLTPLVRWDGARGAADAAALLDRFGPELFARTGVPPGPKTPLATWAWLRRTQPTTFGAMRRWVGVADLVALALTGEHVTDHTLAGRTGAYRLPEGTTPSGWDDELLDAVGMHAGMLPAVGASAVTTRGVPVVVAGHDHSVGAWAAGLRAPGSVADSVGTAEAVLRMLHHPADRAAVAATGMSIVRSIRDDAEVLLAGHSAAGALLRQWCAEEGVPEHRAFADLPDGPVEVAVLPYPRGRQTPAPDPHARLVWVDAAGSDRRTRARALLDGLALHARWMYDAQTALAGDGHPERIAVLGGPARNPEFAAIKAAVSPAPLALVTAREPVATGAAMIAVERTLGHTAPVLPARPVAPAAGDYSAAIAGFPTLARIAGISTTPEGAR</sequence>
<comment type="caution">
    <text evidence="6">The sequence shown here is derived from an EMBL/GenBank/DDBJ whole genome shotgun (WGS) entry which is preliminary data.</text>
</comment>
<keyword evidence="2" id="KW-0808">Transferase</keyword>
<evidence type="ECO:0000256" key="3">
    <source>
        <dbReference type="ARBA" id="ARBA00022777"/>
    </source>
</evidence>
<evidence type="ECO:0000259" key="4">
    <source>
        <dbReference type="Pfam" id="PF00370"/>
    </source>
</evidence>
<evidence type="ECO:0000256" key="2">
    <source>
        <dbReference type="ARBA" id="ARBA00022679"/>
    </source>
</evidence>
<feature type="domain" description="Carbohydrate kinase FGGY C-terminal" evidence="5">
    <location>
        <begin position="319"/>
        <end position="433"/>
    </location>
</feature>
<evidence type="ECO:0000313" key="7">
    <source>
        <dbReference type="Proteomes" id="UP000228758"/>
    </source>
</evidence>
<reference evidence="6 7" key="1">
    <citation type="submission" date="2017-11" db="EMBL/GenBank/DDBJ databases">
        <title>Genomic Encyclopedia of Archaeal and Bacterial Type Strains, Phase II (KMG-II): From Individual Species to Whole Genera.</title>
        <authorList>
            <person name="Goeker M."/>
        </authorList>
    </citation>
    <scope>NUCLEOTIDE SEQUENCE [LARGE SCALE GENOMIC DNA]</scope>
    <source>
        <strain evidence="6 7">DSM 27393</strain>
    </source>
</reference>
<dbReference type="Pfam" id="PF00370">
    <property type="entry name" value="FGGY_N"/>
    <property type="match status" value="1"/>
</dbReference>
<dbReference type="PIRSF" id="PIRSF000538">
    <property type="entry name" value="GlpK"/>
    <property type="match status" value="1"/>
</dbReference>
<dbReference type="InterPro" id="IPR043129">
    <property type="entry name" value="ATPase_NBD"/>
</dbReference>
<dbReference type="InterPro" id="IPR050406">
    <property type="entry name" value="FGGY_Carb_Kinase"/>
</dbReference>
<accession>A0A2M9CLU5</accession>
<proteinExistence type="inferred from homology"/>
<dbReference type="EMBL" id="PGFF01000001">
    <property type="protein sequence ID" value="PJJ72867.1"/>
    <property type="molecule type" value="Genomic_DNA"/>
</dbReference>
<dbReference type="InterPro" id="IPR018485">
    <property type="entry name" value="FGGY_C"/>
</dbReference>
<comment type="similarity">
    <text evidence="1">Belongs to the FGGY kinase family.</text>
</comment>
<evidence type="ECO:0000259" key="5">
    <source>
        <dbReference type="Pfam" id="PF02782"/>
    </source>
</evidence>
<evidence type="ECO:0000313" key="6">
    <source>
        <dbReference type="EMBL" id="PJJ72867.1"/>
    </source>
</evidence>
<dbReference type="InterPro" id="IPR000577">
    <property type="entry name" value="Carb_kinase_FGGY"/>
</dbReference>
<dbReference type="AlphaFoldDB" id="A0A2M9CLU5"/>
<dbReference type="Proteomes" id="UP000228758">
    <property type="component" value="Unassembled WGS sequence"/>
</dbReference>
<name>A0A2M9CLU5_9MICO</name>
<dbReference type="SUPFAM" id="SSF53067">
    <property type="entry name" value="Actin-like ATPase domain"/>
    <property type="match status" value="2"/>
</dbReference>